<gene>
    <name evidence="9" type="ORF">UB32_08025</name>
</gene>
<feature type="transmembrane region" description="Helical" evidence="8">
    <location>
        <begin position="423"/>
        <end position="446"/>
    </location>
</feature>
<dbReference type="PANTHER" id="PTHR48086">
    <property type="entry name" value="SODIUM/PROLINE SYMPORTER-RELATED"/>
    <property type="match status" value="1"/>
</dbReference>
<dbReference type="GO" id="GO:0022857">
    <property type="term" value="F:transmembrane transporter activity"/>
    <property type="evidence" value="ECO:0007669"/>
    <property type="project" value="InterPro"/>
</dbReference>
<dbReference type="EMBL" id="JXIQ01000067">
    <property type="protein sequence ID" value="KIY22524.1"/>
    <property type="molecule type" value="Genomic_DNA"/>
</dbReference>
<comment type="caution">
    <text evidence="9">The sequence shown here is derived from an EMBL/GenBank/DDBJ whole genome shotgun (WGS) entry which is preliminary data.</text>
</comment>
<evidence type="ECO:0000256" key="2">
    <source>
        <dbReference type="ARBA" id="ARBA00006434"/>
    </source>
</evidence>
<keyword evidence="3" id="KW-0813">Transport</keyword>
<dbReference type="InterPro" id="IPR050277">
    <property type="entry name" value="Sodium:Solute_Symporter"/>
</dbReference>
<dbReference type="PROSITE" id="PS50283">
    <property type="entry name" value="NA_SOLUT_SYMP_3"/>
    <property type="match status" value="1"/>
</dbReference>
<accession>A0A0D6Z9P2</accession>
<dbReference type="InterPro" id="IPR001734">
    <property type="entry name" value="Na/solute_symporter"/>
</dbReference>
<evidence type="ECO:0000313" key="10">
    <source>
        <dbReference type="Proteomes" id="UP000032512"/>
    </source>
</evidence>
<evidence type="ECO:0000256" key="8">
    <source>
        <dbReference type="SAM" id="Phobius"/>
    </source>
</evidence>
<dbReference type="Proteomes" id="UP000032512">
    <property type="component" value="Unassembled WGS sequence"/>
</dbReference>
<dbReference type="CDD" id="cd10322">
    <property type="entry name" value="SLC5sbd"/>
    <property type="match status" value="1"/>
</dbReference>
<organism evidence="9 10">
    <name type="scientific">Mesobacillus subterraneus</name>
    <dbReference type="NCBI Taxonomy" id="285983"/>
    <lineage>
        <taxon>Bacteria</taxon>
        <taxon>Bacillati</taxon>
        <taxon>Bacillota</taxon>
        <taxon>Bacilli</taxon>
        <taxon>Bacillales</taxon>
        <taxon>Bacillaceae</taxon>
        <taxon>Mesobacillus</taxon>
    </lineage>
</organism>
<dbReference type="AlphaFoldDB" id="A0A0D6Z9P2"/>
<dbReference type="RefSeq" id="WP_044392711.1">
    <property type="nucleotide sequence ID" value="NZ_JXIQ01000067.1"/>
</dbReference>
<evidence type="ECO:0000256" key="7">
    <source>
        <dbReference type="RuleBase" id="RU362091"/>
    </source>
</evidence>
<feature type="transmembrane region" description="Helical" evidence="8">
    <location>
        <begin position="157"/>
        <end position="176"/>
    </location>
</feature>
<sequence length="492" mass="53023">MNSALFIIFAFLLLSIYLGVRAKRGKDMNLEQWTVGGRGFGAIFVFLLMAGEIYTTFTFLGGSGWAYGKGGPTFYILAYGCLAYIMSYWLLPAIWKYSKEKNLMSQSDFFVSKYNSPYLGVLVSIVGVIALIPYLVLQLKGLGIIVSEASYGSISPTVAIWIGVISVTVYVMISGIHGSAWTAVVKDVMILGIVLFLGIYLPIHYYGGFQPMFESIEEANPGFLVLQDSGMSISWFISTVMLTALGFYMWPHTFGSIYSAQNSNVFRKNAIVMPLYQLVLLFVFFVGFAAILQVPGLEGAEGDLALLKLSIQAFDPWVVGFIGAAGLLTAIVPGSMILMAASTLLAKNVYKVFAPNTSDEAISKLAKNLVPVVALVALVFTFNGGNTLVTLLLMGYSLVTQLFPSLVSSLFKNNYVTKQGAFAGILVGVLTVAYITISAQTVGTMFPSLPQAIKDLNVGIIALVLNIIVTVIVSAATRTALVTGKNSSEEIA</sequence>
<dbReference type="Pfam" id="PF00474">
    <property type="entry name" value="SSF"/>
    <property type="match status" value="1"/>
</dbReference>
<evidence type="ECO:0000256" key="5">
    <source>
        <dbReference type="ARBA" id="ARBA00022989"/>
    </source>
</evidence>
<name>A0A0D6Z9P2_9BACI</name>
<keyword evidence="4 8" id="KW-0812">Transmembrane</keyword>
<evidence type="ECO:0000256" key="4">
    <source>
        <dbReference type="ARBA" id="ARBA00022692"/>
    </source>
</evidence>
<feature type="transmembrane region" description="Helical" evidence="8">
    <location>
        <begin position="233"/>
        <end position="250"/>
    </location>
</feature>
<feature type="transmembrane region" description="Helical" evidence="8">
    <location>
        <begin position="188"/>
        <end position="207"/>
    </location>
</feature>
<feature type="transmembrane region" description="Helical" evidence="8">
    <location>
        <begin position="6"/>
        <end position="22"/>
    </location>
</feature>
<proteinExistence type="inferred from homology"/>
<keyword evidence="6 8" id="KW-0472">Membrane</keyword>
<dbReference type="InterPro" id="IPR038377">
    <property type="entry name" value="Na/Glc_symporter_sf"/>
</dbReference>
<dbReference type="PANTHER" id="PTHR48086:SF8">
    <property type="entry name" value="MONOCARBOXYLIC ACID PERMEASE"/>
    <property type="match status" value="1"/>
</dbReference>
<evidence type="ECO:0000256" key="3">
    <source>
        <dbReference type="ARBA" id="ARBA00022448"/>
    </source>
</evidence>
<dbReference type="GO" id="GO:0005886">
    <property type="term" value="C:plasma membrane"/>
    <property type="evidence" value="ECO:0007669"/>
    <property type="project" value="TreeGrafter"/>
</dbReference>
<feature type="transmembrane region" description="Helical" evidence="8">
    <location>
        <begin position="73"/>
        <end position="95"/>
    </location>
</feature>
<feature type="transmembrane region" description="Helical" evidence="8">
    <location>
        <begin position="271"/>
        <end position="297"/>
    </location>
</feature>
<protein>
    <submittedName>
        <fullName evidence="9">Sodium:solute symporter</fullName>
    </submittedName>
</protein>
<comment type="similarity">
    <text evidence="2 7">Belongs to the sodium:solute symporter (SSF) (TC 2.A.21) family.</text>
</comment>
<dbReference type="OrthoDB" id="9810181at2"/>
<evidence type="ECO:0000256" key="1">
    <source>
        <dbReference type="ARBA" id="ARBA00004141"/>
    </source>
</evidence>
<feature type="transmembrane region" description="Helical" evidence="8">
    <location>
        <begin position="116"/>
        <end position="137"/>
    </location>
</feature>
<dbReference type="Gene3D" id="1.20.1730.10">
    <property type="entry name" value="Sodium/glucose cotransporter"/>
    <property type="match status" value="1"/>
</dbReference>
<evidence type="ECO:0000256" key="6">
    <source>
        <dbReference type="ARBA" id="ARBA00023136"/>
    </source>
</evidence>
<keyword evidence="5 8" id="KW-1133">Transmembrane helix</keyword>
<feature type="transmembrane region" description="Helical" evidence="8">
    <location>
        <begin position="317"/>
        <end position="345"/>
    </location>
</feature>
<feature type="transmembrane region" description="Helical" evidence="8">
    <location>
        <begin position="43"/>
        <end position="67"/>
    </location>
</feature>
<reference evidence="9 10" key="1">
    <citation type="submission" date="2015-01" db="EMBL/GenBank/DDBJ databases">
        <title>Draft genome sequences of the supercritical CO2 tolerant bacteria Bacillus subterraneus MITOT1 and Bacillus cereus MIT0214.</title>
        <authorList>
            <person name="Peet K.C."/>
            <person name="Thompson J.R."/>
        </authorList>
    </citation>
    <scope>NUCLEOTIDE SEQUENCE [LARGE SCALE GENOMIC DNA]</scope>
    <source>
        <strain evidence="9 10">MITOT1</strain>
    </source>
</reference>
<keyword evidence="10" id="KW-1185">Reference proteome</keyword>
<evidence type="ECO:0000313" key="9">
    <source>
        <dbReference type="EMBL" id="KIY22524.1"/>
    </source>
</evidence>
<feature type="transmembrane region" description="Helical" evidence="8">
    <location>
        <begin position="458"/>
        <end position="477"/>
    </location>
</feature>
<comment type="subcellular location">
    <subcellularLocation>
        <location evidence="1">Membrane</location>
        <topology evidence="1">Multi-pass membrane protein</topology>
    </subcellularLocation>
</comment>
<dbReference type="PATRIC" id="fig|285983.3.peg.113"/>